<sequence>MAYHAKQEKLPRISCRSSHDIYTDFEKVYHSTTGEHISLCHVTLLWCHNSHKSQLEAGQDQEWLLPEETKIIIDYLVNSAQQGFPLSHQQLKYEVDHILSAWLGDGFPEEGVGKHFREQLVKKHGHITGCALYGQHHRSQKSLRQQTRIMLKHGGIFAVAQSLIST</sequence>
<proteinExistence type="predicted"/>
<dbReference type="EMBL" id="ML210287">
    <property type="protein sequence ID" value="TFK20814.1"/>
    <property type="molecule type" value="Genomic_DNA"/>
</dbReference>
<accession>A0A5C3KKT6</accession>
<evidence type="ECO:0000313" key="1">
    <source>
        <dbReference type="EMBL" id="TFK20814.1"/>
    </source>
</evidence>
<keyword evidence="2" id="KW-1185">Reference proteome</keyword>
<gene>
    <name evidence="1" type="ORF">FA15DRAFT_111461</name>
</gene>
<name>A0A5C3KKT6_COPMA</name>
<evidence type="ECO:0008006" key="3">
    <source>
        <dbReference type="Google" id="ProtNLM"/>
    </source>
</evidence>
<organism evidence="1 2">
    <name type="scientific">Coprinopsis marcescibilis</name>
    <name type="common">Agaric fungus</name>
    <name type="synonym">Psathyrella marcescibilis</name>
    <dbReference type="NCBI Taxonomy" id="230819"/>
    <lineage>
        <taxon>Eukaryota</taxon>
        <taxon>Fungi</taxon>
        <taxon>Dikarya</taxon>
        <taxon>Basidiomycota</taxon>
        <taxon>Agaricomycotina</taxon>
        <taxon>Agaricomycetes</taxon>
        <taxon>Agaricomycetidae</taxon>
        <taxon>Agaricales</taxon>
        <taxon>Agaricineae</taxon>
        <taxon>Psathyrellaceae</taxon>
        <taxon>Coprinopsis</taxon>
    </lineage>
</organism>
<dbReference type="STRING" id="230819.A0A5C3KKT6"/>
<dbReference type="OrthoDB" id="2668963at2759"/>
<evidence type="ECO:0000313" key="2">
    <source>
        <dbReference type="Proteomes" id="UP000307440"/>
    </source>
</evidence>
<protein>
    <recommendedName>
        <fullName evidence="3">HTH CENPB-type domain-containing protein</fullName>
    </recommendedName>
</protein>
<reference evidence="1 2" key="1">
    <citation type="journal article" date="2019" name="Nat. Ecol. Evol.">
        <title>Megaphylogeny resolves global patterns of mushroom evolution.</title>
        <authorList>
            <person name="Varga T."/>
            <person name="Krizsan K."/>
            <person name="Foldi C."/>
            <person name="Dima B."/>
            <person name="Sanchez-Garcia M."/>
            <person name="Sanchez-Ramirez S."/>
            <person name="Szollosi G.J."/>
            <person name="Szarkandi J.G."/>
            <person name="Papp V."/>
            <person name="Albert L."/>
            <person name="Andreopoulos W."/>
            <person name="Angelini C."/>
            <person name="Antonin V."/>
            <person name="Barry K.W."/>
            <person name="Bougher N.L."/>
            <person name="Buchanan P."/>
            <person name="Buyck B."/>
            <person name="Bense V."/>
            <person name="Catcheside P."/>
            <person name="Chovatia M."/>
            <person name="Cooper J."/>
            <person name="Damon W."/>
            <person name="Desjardin D."/>
            <person name="Finy P."/>
            <person name="Geml J."/>
            <person name="Haridas S."/>
            <person name="Hughes K."/>
            <person name="Justo A."/>
            <person name="Karasinski D."/>
            <person name="Kautmanova I."/>
            <person name="Kiss B."/>
            <person name="Kocsube S."/>
            <person name="Kotiranta H."/>
            <person name="LaButti K.M."/>
            <person name="Lechner B.E."/>
            <person name="Liimatainen K."/>
            <person name="Lipzen A."/>
            <person name="Lukacs Z."/>
            <person name="Mihaltcheva S."/>
            <person name="Morgado L.N."/>
            <person name="Niskanen T."/>
            <person name="Noordeloos M.E."/>
            <person name="Ohm R.A."/>
            <person name="Ortiz-Santana B."/>
            <person name="Ovrebo C."/>
            <person name="Racz N."/>
            <person name="Riley R."/>
            <person name="Savchenko A."/>
            <person name="Shiryaev A."/>
            <person name="Soop K."/>
            <person name="Spirin V."/>
            <person name="Szebenyi C."/>
            <person name="Tomsovsky M."/>
            <person name="Tulloss R.E."/>
            <person name="Uehling J."/>
            <person name="Grigoriev I.V."/>
            <person name="Vagvolgyi C."/>
            <person name="Papp T."/>
            <person name="Martin F.M."/>
            <person name="Miettinen O."/>
            <person name="Hibbett D.S."/>
            <person name="Nagy L.G."/>
        </authorList>
    </citation>
    <scope>NUCLEOTIDE SEQUENCE [LARGE SCALE GENOMIC DNA]</scope>
    <source>
        <strain evidence="1 2">CBS 121175</strain>
    </source>
</reference>
<dbReference type="Proteomes" id="UP000307440">
    <property type="component" value="Unassembled WGS sequence"/>
</dbReference>
<dbReference type="AlphaFoldDB" id="A0A5C3KKT6"/>